<evidence type="ECO:0000256" key="8">
    <source>
        <dbReference type="ARBA" id="ARBA00022840"/>
    </source>
</evidence>
<dbReference type="Proteomes" id="UP001069145">
    <property type="component" value="Unassembled WGS sequence"/>
</dbReference>
<dbReference type="GeneID" id="35767714"/>
<evidence type="ECO:0000256" key="13">
    <source>
        <dbReference type="ARBA" id="ARBA00048692"/>
    </source>
</evidence>
<comment type="pathway">
    <text evidence="1 14">Cofactor biosynthesis; adenosylcobalamin biosynthesis; adenosylcobalamin from cob(II)yrinate a,c-diamide: step 2/7.</text>
</comment>
<dbReference type="GO" id="GO:0005524">
    <property type="term" value="F:ATP binding"/>
    <property type="evidence" value="ECO:0007669"/>
    <property type="project" value="UniProtKB-UniRule"/>
</dbReference>
<keyword evidence="19" id="KW-1185">Reference proteome</keyword>
<evidence type="ECO:0000256" key="6">
    <source>
        <dbReference type="ARBA" id="ARBA00022679"/>
    </source>
</evidence>
<proteinExistence type="inferred from homology"/>
<dbReference type="Pfam" id="PF01923">
    <property type="entry name" value="Cob_adeno_trans"/>
    <property type="match status" value="1"/>
</dbReference>
<accession>A0A109REA1</accession>
<dbReference type="EMBL" id="CP065662">
    <property type="protein sequence ID" value="QPS01436.1"/>
    <property type="molecule type" value="Genomic_DNA"/>
</dbReference>
<dbReference type="Gene3D" id="1.20.1200.10">
    <property type="entry name" value="Cobalamin adenosyltransferase-like"/>
    <property type="match status" value="1"/>
</dbReference>
<keyword evidence="5 14" id="KW-0169">Cobalamin biosynthesis</keyword>
<dbReference type="GO" id="GO:0008817">
    <property type="term" value="F:corrinoid adenosyltransferase activity"/>
    <property type="evidence" value="ECO:0007669"/>
    <property type="project" value="UniProtKB-UniRule"/>
</dbReference>
<reference evidence="17 18" key="1">
    <citation type="submission" date="2020-12" db="EMBL/GenBank/DDBJ databases">
        <title>FDA dAtabase for Regulatory Grade micrObial Sequences (FDA-ARGOS): Supporting development and validation of Infectious Disease Dx tests.</title>
        <authorList>
            <person name="Sproer C."/>
            <person name="Gronow S."/>
            <person name="Severitt S."/>
            <person name="Schroder I."/>
            <person name="Tallon L."/>
            <person name="Sadzewicz L."/>
            <person name="Zhao X."/>
            <person name="Boylan J."/>
            <person name="Ott S."/>
            <person name="Bowen H."/>
            <person name="Vavikolanu K."/>
            <person name="Mehta A."/>
            <person name="Aluvathingal J."/>
            <person name="Nadendla S."/>
            <person name="Lowell S."/>
            <person name="Myers T."/>
            <person name="Yan Y."/>
            <person name="Sichtig H."/>
        </authorList>
    </citation>
    <scope>NUCLEOTIDE SEQUENCE [LARGE SCALE GENOMIC DNA]</scope>
    <source>
        <strain evidence="17 18">FDAARGOS_911</strain>
    </source>
</reference>
<reference evidence="16" key="2">
    <citation type="submission" date="2022-09" db="EMBL/GenBank/DDBJ databases">
        <title>Aerococcus urinae taxonomy study.</title>
        <authorList>
            <person name="Christensen J."/>
            <person name="Senneby E."/>
        </authorList>
    </citation>
    <scope>NUCLEOTIDE SEQUENCE</scope>
    <source>
        <strain evidence="16">NLD-066-U95</strain>
    </source>
</reference>
<evidence type="ECO:0000256" key="3">
    <source>
        <dbReference type="ARBA" id="ARBA00012454"/>
    </source>
</evidence>
<dbReference type="PANTHER" id="PTHR12213:SF0">
    <property type="entry name" value="CORRINOID ADENOSYLTRANSFERASE MMAB"/>
    <property type="match status" value="1"/>
</dbReference>
<dbReference type="RefSeq" id="WP_060777734.1">
    <property type="nucleotide sequence ID" value="NZ_CAJHLF010000001.1"/>
</dbReference>
<comment type="similarity">
    <text evidence="2 14">Belongs to the Cob(I)alamin adenosyltransferase family.</text>
</comment>
<gene>
    <name evidence="17" type="ORF">I6G68_08705</name>
    <name evidence="16" type="ORF">ODY43_04960</name>
</gene>
<dbReference type="Proteomes" id="UP000594771">
    <property type="component" value="Chromosome"/>
</dbReference>
<evidence type="ECO:0000313" key="16">
    <source>
        <dbReference type="EMBL" id="MCY3053338.1"/>
    </source>
</evidence>
<evidence type="ECO:0000256" key="12">
    <source>
        <dbReference type="ARBA" id="ARBA00048555"/>
    </source>
</evidence>
<evidence type="ECO:0000256" key="14">
    <source>
        <dbReference type="RuleBase" id="RU366026"/>
    </source>
</evidence>
<sequence>MAIYTRSGDQGMTRLYGGHNVSKASDRVGTYGAIDQLNASVGYLAALVDPKYDQVQNQLLAIQQDLFDCGSDYATLDQERPYKVKNGLADKLEAWIDDYTEATPTIKKFVLPRGCQAASFCHMLRTQTRTLERQLVQFSQVSQDYNPQVLPYINRLSDYFFSLARALNHYENYSEVAYKNSRDIFSQGSLGTEEL</sequence>
<dbReference type="OrthoDB" id="9778896at2"/>
<dbReference type="UniPathway" id="UPA00148">
    <property type="reaction ID" value="UER00233"/>
</dbReference>
<dbReference type="NCBIfam" id="TIGR00636">
    <property type="entry name" value="PduO_Nterm"/>
    <property type="match status" value="1"/>
</dbReference>
<dbReference type="InterPro" id="IPR016030">
    <property type="entry name" value="CblAdoTrfase-like"/>
</dbReference>
<organism evidence="17 18">
    <name type="scientific">Aerococcus urinae</name>
    <dbReference type="NCBI Taxonomy" id="1376"/>
    <lineage>
        <taxon>Bacteria</taxon>
        <taxon>Bacillati</taxon>
        <taxon>Bacillota</taxon>
        <taxon>Bacilli</taxon>
        <taxon>Lactobacillales</taxon>
        <taxon>Aerococcaceae</taxon>
        <taxon>Aerococcus</taxon>
    </lineage>
</organism>
<feature type="domain" description="Cobalamin adenosyltransferase-like" evidence="15">
    <location>
        <begin position="3"/>
        <end position="166"/>
    </location>
</feature>
<dbReference type="AlphaFoldDB" id="A0A109REA1"/>
<evidence type="ECO:0000256" key="10">
    <source>
        <dbReference type="ARBA" id="ARBA00033334"/>
    </source>
</evidence>
<evidence type="ECO:0000256" key="11">
    <source>
        <dbReference type="ARBA" id="ARBA00033354"/>
    </source>
</evidence>
<evidence type="ECO:0000256" key="5">
    <source>
        <dbReference type="ARBA" id="ARBA00022573"/>
    </source>
</evidence>
<dbReference type="GO" id="GO:0009236">
    <property type="term" value="P:cobalamin biosynthetic process"/>
    <property type="evidence" value="ECO:0007669"/>
    <property type="project" value="UniProtKB-UniRule"/>
</dbReference>
<evidence type="ECO:0000313" key="19">
    <source>
        <dbReference type="Proteomes" id="UP001069145"/>
    </source>
</evidence>
<evidence type="ECO:0000259" key="15">
    <source>
        <dbReference type="Pfam" id="PF01923"/>
    </source>
</evidence>
<dbReference type="EMBL" id="JAOTML010000004">
    <property type="protein sequence ID" value="MCY3053338.1"/>
    <property type="molecule type" value="Genomic_DNA"/>
</dbReference>
<dbReference type="EC" id="2.5.1.17" evidence="3 14"/>
<dbReference type="PANTHER" id="PTHR12213">
    <property type="entry name" value="CORRINOID ADENOSYLTRANSFERASE"/>
    <property type="match status" value="1"/>
</dbReference>
<keyword evidence="8 14" id="KW-0067">ATP-binding</keyword>
<dbReference type="InterPro" id="IPR029499">
    <property type="entry name" value="PduO-typ"/>
</dbReference>
<keyword evidence="7 14" id="KW-0547">Nucleotide-binding</keyword>
<evidence type="ECO:0000256" key="4">
    <source>
        <dbReference type="ARBA" id="ARBA00020963"/>
    </source>
</evidence>
<protein>
    <recommendedName>
        <fullName evidence="4 14">Corrinoid adenosyltransferase</fullName>
        <ecNumber evidence="3 14">2.5.1.17</ecNumber>
    </recommendedName>
    <alternativeName>
        <fullName evidence="9 14">Cob(II)alamin adenosyltransferase</fullName>
    </alternativeName>
    <alternativeName>
        <fullName evidence="11 14">Cob(II)yrinic acid a,c-diamide adenosyltransferase</fullName>
    </alternativeName>
    <alternativeName>
        <fullName evidence="10 14">Cobinamide/cobalamin adenosyltransferase</fullName>
    </alternativeName>
</protein>
<name>A0A109REA1_9LACT</name>
<evidence type="ECO:0000256" key="2">
    <source>
        <dbReference type="ARBA" id="ARBA00007487"/>
    </source>
</evidence>
<dbReference type="InterPro" id="IPR036451">
    <property type="entry name" value="CblAdoTrfase-like_sf"/>
</dbReference>
<evidence type="ECO:0000256" key="7">
    <source>
        <dbReference type="ARBA" id="ARBA00022741"/>
    </source>
</evidence>
<comment type="catalytic activity">
    <reaction evidence="12 14">
        <text>2 cob(II)yrinate a,c diamide + reduced [electron-transfer flavoprotein] + 2 ATP = 2 adenosylcob(III)yrinate a,c-diamide + 2 triphosphate + oxidized [electron-transfer flavoprotein] + 3 H(+)</text>
        <dbReference type="Rhea" id="RHEA:11528"/>
        <dbReference type="Rhea" id="RHEA-COMP:10685"/>
        <dbReference type="Rhea" id="RHEA-COMP:10686"/>
        <dbReference type="ChEBI" id="CHEBI:15378"/>
        <dbReference type="ChEBI" id="CHEBI:18036"/>
        <dbReference type="ChEBI" id="CHEBI:30616"/>
        <dbReference type="ChEBI" id="CHEBI:57692"/>
        <dbReference type="ChEBI" id="CHEBI:58307"/>
        <dbReference type="ChEBI" id="CHEBI:58503"/>
        <dbReference type="ChEBI" id="CHEBI:58537"/>
        <dbReference type="EC" id="2.5.1.17"/>
    </reaction>
</comment>
<dbReference type="KEGG" id="aun:AWM73_01350"/>
<keyword evidence="6 14" id="KW-0808">Transferase</keyword>
<evidence type="ECO:0000313" key="18">
    <source>
        <dbReference type="Proteomes" id="UP000594771"/>
    </source>
</evidence>
<evidence type="ECO:0000313" key="17">
    <source>
        <dbReference type="EMBL" id="QPS01436.1"/>
    </source>
</evidence>
<evidence type="ECO:0000256" key="1">
    <source>
        <dbReference type="ARBA" id="ARBA00005121"/>
    </source>
</evidence>
<evidence type="ECO:0000256" key="9">
    <source>
        <dbReference type="ARBA" id="ARBA00031529"/>
    </source>
</evidence>
<comment type="catalytic activity">
    <reaction evidence="13 14">
        <text>2 cob(II)alamin + reduced [electron-transfer flavoprotein] + 2 ATP = 2 adenosylcob(III)alamin + 2 triphosphate + oxidized [electron-transfer flavoprotein] + 3 H(+)</text>
        <dbReference type="Rhea" id="RHEA:28671"/>
        <dbReference type="Rhea" id="RHEA-COMP:10685"/>
        <dbReference type="Rhea" id="RHEA-COMP:10686"/>
        <dbReference type="ChEBI" id="CHEBI:15378"/>
        <dbReference type="ChEBI" id="CHEBI:16304"/>
        <dbReference type="ChEBI" id="CHEBI:18036"/>
        <dbReference type="ChEBI" id="CHEBI:18408"/>
        <dbReference type="ChEBI" id="CHEBI:30616"/>
        <dbReference type="ChEBI" id="CHEBI:57692"/>
        <dbReference type="ChEBI" id="CHEBI:58307"/>
        <dbReference type="EC" id="2.5.1.17"/>
    </reaction>
</comment>
<dbReference type="SUPFAM" id="SSF89028">
    <property type="entry name" value="Cobalamin adenosyltransferase-like"/>
    <property type="match status" value="1"/>
</dbReference>